<dbReference type="InterPro" id="IPR029039">
    <property type="entry name" value="Flavoprotein-like_sf"/>
</dbReference>
<feature type="region of interest" description="Disordered" evidence="3">
    <location>
        <begin position="1"/>
        <end position="23"/>
    </location>
</feature>
<comment type="similarity">
    <text evidence="1">Belongs to the NAD(P)H dehydrogenase (quinone) family.</text>
</comment>
<organism evidence="5 6">
    <name type="scientific">Caldovatus aquaticus</name>
    <dbReference type="NCBI Taxonomy" id="2865671"/>
    <lineage>
        <taxon>Bacteria</taxon>
        <taxon>Pseudomonadati</taxon>
        <taxon>Pseudomonadota</taxon>
        <taxon>Alphaproteobacteria</taxon>
        <taxon>Acetobacterales</taxon>
        <taxon>Roseomonadaceae</taxon>
        <taxon>Caldovatus</taxon>
    </lineage>
</organism>
<evidence type="ECO:0000313" key="6">
    <source>
        <dbReference type="Proteomes" id="UP001519924"/>
    </source>
</evidence>
<evidence type="ECO:0000313" key="5">
    <source>
        <dbReference type="EMBL" id="MBW8269064.1"/>
    </source>
</evidence>
<proteinExistence type="inferred from homology"/>
<reference evidence="5 6" key="1">
    <citation type="submission" date="2021-08" db="EMBL/GenBank/DDBJ databases">
        <title>Caldovatus sediminis gen. nov., sp. nov., a moderately thermophilic bacterium isolated from a hot spring.</title>
        <authorList>
            <person name="Hu C.-J."/>
            <person name="Li W.-J."/>
            <person name="Xian W.-D."/>
        </authorList>
    </citation>
    <scope>NUCLEOTIDE SEQUENCE [LARGE SCALE GENOMIC DNA]</scope>
    <source>
        <strain evidence="5 6">SYSU G05006</strain>
    </source>
</reference>
<dbReference type="Gene3D" id="3.40.50.360">
    <property type="match status" value="1"/>
</dbReference>
<dbReference type="SUPFAM" id="SSF52218">
    <property type="entry name" value="Flavoproteins"/>
    <property type="match status" value="1"/>
</dbReference>
<comment type="caution">
    <text evidence="5">The sequence shown here is derived from an EMBL/GenBank/DDBJ whole genome shotgun (WGS) entry which is preliminary data.</text>
</comment>
<keyword evidence="2" id="KW-0560">Oxidoreductase</keyword>
<evidence type="ECO:0000256" key="2">
    <source>
        <dbReference type="ARBA" id="ARBA00023002"/>
    </source>
</evidence>
<gene>
    <name evidence="5" type="ORF">K1J50_06135</name>
</gene>
<protein>
    <submittedName>
        <fullName evidence="5">NAD(P)H-dependent oxidoreductase</fullName>
    </submittedName>
</protein>
<dbReference type="EMBL" id="JAHZUY010000010">
    <property type="protein sequence ID" value="MBW8269064.1"/>
    <property type="molecule type" value="Genomic_DNA"/>
</dbReference>
<feature type="domain" description="Flavodoxin-like fold" evidence="4">
    <location>
        <begin position="28"/>
        <end position="201"/>
    </location>
</feature>
<dbReference type="PANTHER" id="PTHR10204:SF34">
    <property type="entry name" value="NAD(P)H DEHYDROGENASE [QUINONE] 1 ISOFORM 1"/>
    <property type="match status" value="1"/>
</dbReference>
<dbReference type="Proteomes" id="UP001519924">
    <property type="component" value="Unassembled WGS sequence"/>
</dbReference>
<dbReference type="InterPro" id="IPR051545">
    <property type="entry name" value="NAD(P)H_dehydrogenase_qn"/>
</dbReference>
<evidence type="ECO:0000259" key="4">
    <source>
        <dbReference type="Pfam" id="PF02525"/>
    </source>
</evidence>
<dbReference type="Pfam" id="PF02525">
    <property type="entry name" value="Flavodoxin_2"/>
    <property type="match status" value="1"/>
</dbReference>
<dbReference type="InterPro" id="IPR003680">
    <property type="entry name" value="Flavodoxin_fold"/>
</dbReference>
<keyword evidence="6" id="KW-1185">Reference proteome</keyword>
<evidence type="ECO:0000256" key="3">
    <source>
        <dbReference type="SAM" id="MobiDB-lite"/>
    </source>
</evidence>
<sequence>MSSGFAPPAAACRPRSAAAEERRTVPRRVAIIQGHPDPAGGHFGHALADAYAEGAQAAGHAVERIEVARLDFPLLRTQAEFEAGAPPAAIRAAQETLRRAEHWVLLYPLWLGAMPALLKGFLEQVCRPGFAFRDAGHGLPEKLMKGRSARIVVTMGMPALAYRWWFGAYSLRSLERNILGFIGIRPIRETLIGGVGSLGAARAEAWLGRLRALGRNAA</sequence>
<accession>A0ABS7F0D9</accession>
<evidence type="ECO:0000256" key="1">
    <source>
        <dbReference type="ARBA" id="ARBA00006252"/>
    </source>
</evidence>
<feature type="compositionally biased region" description="Low complexity" evidence="3">
    <location>
        <begin position="1"/>
        <end position="17"/>
    </location>
</feature>
<dbReference type="PANTHER" id="PTHR10204">
    <property type="entry name" value="NAD P H OXIDOREDUCTASE-RELATED"/>
    <property type="match status" value="1"/>
</dbReference>
<name>A0ABS7F0D9_9PROT</name>